<organism evidence="1 2">
    <name type="scientific">Thalassiosira oceanica</name>
    <name type="common">Marine diatom</name>
    <dbReference type="NCBI Taxonomy" id="159749"/>
    <lineage>
        <taxon>Eukaryota</taxon>
        <taxon>Sar</taxon>
        <taxon>Stramenopiles</taxon>
        <taxon>Ochrophyta</taxon>
        <taxon>Bacillariophyta</taxon>
        <taxon>Coscinodiscophyceae</taxon>
        <taxon>Thalassiosirophycidae</taxon>
        <taxon>Thalassiosirales</taxon>
        <taxon>Thalassiosiraceae</taxon>
        <taxon>Thalassiosira</taxon>
    </lineage>
</organism>
<evidence type="ECO:0000313" key="1">
    <source>
        <dbReference type="EMBL" id="EJK57902.1"/>
    </source>
</evidence>
<dbReference type="AlphaFoldDB" id="K0SH86"/>
<dbReference type="EMBL" id="AGNL01026738">
    <property type="protein sequence ID" value="EJK57902.1"/>
    <property type="molecule type" value="Genomic_DNA"/>
</dbReference>
<comment type="caution">
    <text evidence="1">The sequence shown here is derived from an EMBL/GenBank/DDBJ whole genome shotgun (WGS) entry which is preliminary data.</text>
</comment>
<keyword evidence="2" id="KW-1185">Reference proteome</keyword>
<proteinExistence type="predicted"/>
<feature type="non-terminal residue" evidence="1">
    <location>
        <position position="142"/>
    </location>
</feature>
<reference evidence="1 2" key="1">
    <citation type="journal article" date="2012" name="Genome Biol.">
        <title>Genome and low-iron response of an oceanic diatom adapted to chronic iron limitation.</title>
        <authorList>
            <person name="Lommer M."/>
            <person name="Specht M."/>
            <person name="Roy A.S."/>
            <person name="Kraemer L."/>
            <person name="Andreson R."/>
            <person name="Gutowska M.A."/>
            <person name="Wolf J."/>
            <person name="Bergner S.V."/>
            <person name="Schilhabel M.B."/>
            <person name="Klostermeier U.C."/>
            <person name="Beiko R.G."/>
            <person name="Rosenstiel P."/>
            <person name="Hippler M."/>
            <person name="Laroche J."/>
        </authorList>
    </citation>
    <scope>NUCLEOTIDE SEQUENCE [LARGE SCALE GENOMIC DNA]</scope>
    <source>
        <strain evidence="1 2">CCMP1005</strain>
    </source>
</reference>
<name>K0SH86_THAOC</name>
<protein>
    <submittedName>
        <fullName evidence="1">Uncharacterized protein</fullName>
    </submittedName>
</protein>
<gene>
    <name evidence="1" type="ORF">THAOC_22015</name>
</gene>
<evidence type="ECO:0000313" key="2">
    <source>
        <dbReference type="Proteomes" id="UP000266841"/>
    </source>
</evidence>
<sequence length="142" mass="15970">MSTGHTAIFRRKLADAIGRLSEAPSWIYVINADAPDGVSLRCRLGMESHDYEAMLVGAGLATIDYYDDDQTLLKGDPMTYEFMNECAKDYKDSKGKDCKYGVKARAWFQFIPLENILCPLLHLLIGIGNDILDNFKDVVNRD</sequence>
<accession>K0SH86</accession>
<dbReference type="Proteomes" id="UP000266841">
    <property type="component" value="Unassembled WGS sequence"/>
</dbReference>